<keyword evidence="7" id="KW-1185">Reference proteome</keyword>
<comment type="caution">
    <text evidence="6">The sequence shown here is derived from an EMBL/GenBank/DDBJ whole genome shotgun (WGS) entry which is preliminary data.</text>
</comment>
<dbReference type="PANTHER" id="PTHR11496:SF102">
    <property type="entry name" value="ALCOHOL DEHYDROGENASE 4"/>
    <property type="match status" value="1"/>
</dbReference>
<evidence type="ECO:0000313" key="7">
    <source>
        <dbReference type="Proteomes" id="UP000310458"/>
    </source>
</evidence>
<dbReference type="AlphaFoldDB" id="A0A5R9B7E5"/>
<feature type="domain" description="Fe-containing alcohol dehydrogenase-like C-terminal" evidence="5">
    <location>
        <begin position="163"/>
        <end position="370"/>
    </location>
</feature>
<dbReference type="Proteomes" id="UP000310458">
    <property type="component" value="Unassembled WGS sequence"/>
</dbReference>
<protein>
    <submittedName>
        <fullName evidence="6">Maleylacetate reductase</fullName>
    </submittedName>
</protein>
<gene>
    <name evidence="6" type="ORF">FEF26_14005</name>
</gene>
<evidence type="ECO:0000256" key="3">
    <source>
        <dbReference type="ARBA" id="ARBA00023027"/>
    </source>
</evidence>
<dbReference type="InterPro" id="IPR001670">
    <property type="entry name" value="ADH_Fe/GldA"/>
</dbReference>
<organism evidence="6 7">
    <name type="scientific">Nesterenkonia salmonea</name>
    <dbReference type="NCBI Taxonomy" id="1804987"/>
    <lineage>
        <taxon>Bacteria</taxon>
        <taxon>Bacillati</taxon>
        <taxon>Actinomycetota</taxon>
        <taxon>Actinomycetes</taxon>
        <taxon>Micrococcales</taxon>
        <taxon>Micrococcaceae</taxon>
        <taxon>Nesterenkonia</taxon>
    </lineage>
</organism>
<dbReference type="EMBL" id="VAVZ01000052">
    <property type="protein sequence ID" value="TLP93034.1"/>
    <property type="molecule type" value="Genomic_DNA"/>
</dbReference>
<dbReference type="Gene3D" id="3.40.50.1970">
    <property type="match status" value="1"/>
</dbReference>
<evidence type="ECO:0000259" key="4">
    <source>
        <dbReference type="Pfam" id="PF00465"/>
    </source>
</evidence>
<dbReference type="InterPro" id="IPR039697">
    <property type="entry name" value="Alcohol_dehydrogenase_Fe"/>
</dbReference>
<dbReference type="Pfam" id="PF00465">
    <property type="entry name" value="Fe-ADH"/>
    <property type="match status" value="1"/>
</dbReference>
<dbReference type="OrthoDB" id="9815791at2"/>
<sequence>MHFTHTTLGQRVLFGRGRAAEYVAAEVERLGASHPMVIAGESERALAETASASLKPALWWDKVVQHVPKEVADEARSAASDHAVDVMVCIGGGSTTGLAKAVALTTGIPIIAVPTTYAGSEATNVWGMTEERTKTTGVDDRVLPASVVYDAELSKTLPVGLSVASGLNGMAHCVDSLWAPKADPINQALALEGARALNLALRGIVAGADDLAAREQALYGCYLAAVSFASAGSGLHHKICHVLGGTFDLPHAQTHATVLPYVLALNAPAVPELAARLAAALGHHVDGAPEDRWAAALQGLPVAEGQYPASAAVAALRDLYRVTQAPSQLSAYGFSNDGIPEAVERVLKAAPASNPVPVTGENISALLHQALTGEVPTVSLFNS</sequence>
<dbReference type="GO" id="GO:0046872">
    <property type="term" value="F:metal ion binding"/>
    <property type="evidence" value="ECO:0007669"/>
    <property type="project" value="InterPro"/>
</dbReference>
<feature type="domain" description="Alcohol dehydrogenase iron-type/glycerol dehydrogenase GldA" evidence="4">
    <location>
        <begin position="10"/>
        <end position="150"/>
    </location>
</feature>
<dbReference type="GO" id="GO:0004022">
    <property type="term" value="F:alcohol dehydrogenase (NAD+) activity"/>
    <property type="evidence" value="ECO:0007669"/>
    <property type="project" value="TreeGrafter"/>
</dbReference>
<comment type="similarity">
    <text evidence="1">Belongs to the iron-containing alcohol dehydrogenase family.</text>
</comment>
<name>A0A5R9B7E5_9MICC</name>
<evidence type="ECO:0000256" key="2">
    <source>
        <dbReference type="ARBA" id="ARBA00023002"/>
    </source>
</evidence>
<evidence type="ECO:0000259" key="5">
    <source>
        <dbReference type="Pfam" id="PF25137"/>
    </source>
</evidence>
<dbReference type="PANTHER" id="PTHR11496">
    <property type="entry name" value="ALCOHOL DEHYDROGENASE"/>
    <property type="match status" value="1"/>
</dbReference>
<evidence type="ECO:0000256" key="1">
    <source>
        <dbReference type="ARBA" id="ARBA00007358"/>
    </source>
</evidence>
<dbReference type="GO" id="GO:0018506">
    <property type="term" value="F:maleylacetate reductase activity"/>
    <property type="evidence" value="ECO:0007669"/>
    <property type="project" value="InterPro"/>
</dbReference>
<dbReference type="SUPFAM" id="SSF56796">
    <property type="entry name" value="Dehydroquinate synthase-like"/>
    <property type="match status" value="1"/>
</dbReference>
<dbReference type="InterPro" id="IPR034786">
    <property type="entry name" value="MAR"/>
</dbReference>
<dbReference type="InterPro" id="IPR056798">
    <property type="entry name" value="ADH_Fe_C"/>
</dbReference>
<dbReference type="Gene3D" id="1.20.1090.10">
    <property type="entry name" value="Dehydroquinate synthase-like - alpha domain"/>
    <property type="match status" value="1"/>
</dbReference>
<dbReference type="Pfam" id="PF25137">
    <property type="entry name" value="ADH_Fe_C"/>
    <property type="match status" value="1"/>
</dbReference>
<accession>A0A5R9B7E5</accession>
<proteinExistence type="inferred from homology"/>
<dbReference type="CDD" id="cd08177">
    <property type="entry name" value="MAR"/>
    <property type="match status" value="1"/>
</dbReference>
<keyword evidence="3" id="KW-0520">NAD</keyword>
<keyword evidence="2" id="KW-0560">Oxidoreductase</keyword>
<reference evidence="6 7" key="1">
    <citation type="submission" date="2019-05" db="EMBL/GenBank/DDBJ databases">
        <title>Nesterenkonia sp. GY074 isolated from the Southern Atlantic Ocean.</title>
        <authorList>
            <person name="Zhang G."/>
        </authorList>
    </citation>
    <scope>NUCLEOTIDE SEQUENCE [LARGE SCALE GENOMIC DNA]</scope>
    <source>
        <strain evidence="6 7">GY074</strain>
    </source>
</reference>
<evidence type="ECO:0000313" key="6">
    <source>
        <dbReference type="EMBL" id="TLP93034.1"/>
    </source>
</evidence>